<organism evidence="2 3">
    <name type="scientific">Dendronalium phyllosphericum CENA369</name>
    <dbReference type="NCBI Taxonomy" id="1725256"/>
    <lineage>
        <taxon>Bacteria</taxon>
        <taxon>Bacillati</taxon>
        <taxon>Cyanobacteriota</taxon>
        <taxon>Cyanophyceae</taxon>
        <taxon>Nostocales</taxon>
        <taxon>Nostocaceae</taxon>
        <taxon>Dendronalium</taxon>
        <taxon>Dendronalium phyllosphericum</taxon>
    </lineage>
</organism>
<dbReference type="Proteomes" id="UP000662314">
    <property type="component" value="Unassembled WGS sequence"/>
</dbReference>
<sequence length="103" mass="12234">MFRLPQILQNLFLRVEGFFSVIFNTFWRFIKNFFGFFTNLFGFNSSGYFLESYETQNAKQAAAQQPTEVKQDDTSAETPSNSRRRPNTKMDYYLNMARDLKKK</sequence>
<keyword evidence="3" id="KW-1185">Reference proteome</keyword>
<evidence type="ECO:0000256" key="1">
    <source>
        <dbReference type="SAM" id="MobiDB-lite"/>
    </source>
</evidence>
<dbReference type="AlphaFoldDB" id="A0A8J7I3Z4"/>
<proteinExistence type="predicted"/>
<name>A0A8J7I3Z4_9NOST</name>
<dbReference type="RefSeq" id="WP_214431902.1">
    <property type="nucleotide sequence ID" value="NZ_CAWPUQ010000120.1"/>
</dbReference>
<comment type="caution">
    <text evidence="2">The sequence shown here is derived from an EMBL/GenBank/DDBJ whole genome shotgun (WGS) entry which is preliminary data.</text>
</comment>
<dbReference type="EMBL" id="JAECZA010000024">
    <property type="protein sequence ID" value="MBH8573080.1"/>
    <property type="molecule type" value="Genomic_DNA"/>
</dbReference>
<reference evidence="2 3" key="1">
    <citation type="journal article" date="2021" name="Int. J. Syst. Evol. Microbiol.">
        <title>Amazonocrinis nigriterrae gen. nov., sp. nov., Atlanticothrix silvestris gen. nov., sp. nov. and Dendronalium phyllosphericum gen. nov., sp. nov., nostocacean cyanobacteria from Brazilian environments.</title>
        <authorList>
            <person name="Alvarenga D.O."/>
            <person name="Andreote A.P.D."/>
            <person name="Branco L.H.Z."/>
            <person name="Delbaje E."/>
            <person name="Cruz R.B."/>
            <person name="Varani A.M."/>
            <person name="Fiore M.F."/>
        </authorList>
    </citation>
    <scope>NUCLEOTIDE SEQUENCE [LARGE SCALE GENOMIC DNA]</scope>
    <source>
        <strain evidence="2 3">CENA369</strain>
    </source>
</reference>
<protein>
    <submittedName>
        <fullName evidence="2">Threonine dehydratase</fullName>
    </submittedName>
</protein>
<gene>
    <name evidence="2" type="ORF">I8752_08640</name>
</gene>
<evidence type="ECO:0000313" key="2">
    <source>
        <dbReference type="EMBL" id="MBH8573080.1"/>
    </source>
</evidence>
<evidence type="ECO:0000313" key="3">
    <source>
        <dbReference type="Proteomes" id="UP000662314"/>
    </source>
</evidence>
<feature type="region of interest" description="Disordered" evidence="1">
    <location>
        <begin position="60"/>
        <end position="89"/>
    </location>
</feature>
<accession>A0A8J7I3Z4</accession>